<dbReference type="SMART" id="SM00184">
    <property type="entry name" value="RING"/>
    <property type="match status" value="1"/>
</dbReference>
<evidence type="ECO:0000313" key="6">
    <source>
        <dbReference type="Ensembl" id="ENSAPLP00020009474.1"/>
    </source>
</evidence>
<reference evidence="6" key="3">
    <citation type="submission" date="2025-09" db="UniProtKB">
        <authorList>
            <consortium name="Ensembl"/>
        </authorList>
    </citation>
    <scope>IDENTIFICATION</scope>
</reference>
<keyword evidence="1" id="KW-0479">Metal-binding</keyword>
<dbReference type="GO" id="GO:0061630">
    <property type="term" value="F:ubiquitin protein ligase activity"/>
    <property type="evidence" value="ECO:0007669"/>
    <property type="project" value="TreeGrafter"/>
</dbReference>
<dbReference type="SUPFAM" id="SSF57850">
    <property type="entry name" value="RING/U-box"/>
    <property type="match status" value="1"/>
</dbReference>
<dbReference type="InterPro" id="IPR001841">
    <property type="entry name" value="Znf_RING"/>
</dbReference>
<dbReference type="InterPro" id="IPR027370">
    <property type="entry name" value="Znf-RING_euk"/>
</dbReference>
<dbReference type="GO" id="GO:0008270">
    <property type="term" value="F:zinc ion binding"/>
    <property type="evidence" value="ECO:0007669"/>
    <property type="project" value="UniProtKB-KW"/>
</dbReference>
<dbReference type="GO" id="GO:0006513">
    <property type="term" value="P:protein monoubiquitination"/>
    <property type="evidence" value="ECO:0007669"/>
    <property type="project" value="TreeGrafter"/>
</dbReference>
<evidence type="ECO:0000259" key="5">
    <source>
        <dbReference type="PROSITE" id="PS50089"/>
    </source>
</evidence>
<dbReference type="SUPFAM" id="SSF57845">
    <property type="entry name" value="B-box zinc-binding domain"/>
    <property type="match status" value="1"/>
</dbReference>
<dbReference type="Pfam" id="PF13445">
    <property type="entry name" value="zf-RING_UBOX"/>
    <property type="match status" value="1"/>
</dbReference>
<dbReference type="InterPro" id="IPR000315">
    <property type="entry name" value="Znf_B-box"/>
</dbReference>
<protein>
    <recommendedName>
        <fullName evidence="5">RING-type domain-containing protein</fullName>
    </recommendedName>
</protein>
<keyword evidence="2 4" id="KW-0863">Zinc-finger</keyword>
<organism evidence="6 7">
    <name type="scientific">Anas platyrhynchos</name>
    <name type="common">Mallard</name>
    <name type="synonym">Anas boschas</name>
    <dbReference type="NCBI Taxonomy" id="8839"/>
    <lineage>
        <taxon>Eukaryota</taxon>
        <taxon>Metazoa</taxon>
        <taxon>Chordata</taxon>
        <taxon>Craniata</taxon>
        <taxon>Vertebrata</taxon>
        <taxon>Euteleostomi</taxon>
        <taxon>Archelosauria</taxon>
        <taxon>Archosauria</taxon>
        <taxon>Dinosauria</taxon>
        <taxon>Saurischia</taxon>
        <taxon>Theropoda</taxon>
        <taxon>Coelurosauria</taxon>
        <taxon>Aves</taxon>
        <taxon>Neognathae</taxon>
        <taxon>Galloanserae</taxon>
        <taxon>Anseriformes</taxon>
        <taxon>Anatidae</taxon>
        <taxon>Anatinae</taxon>
        <taxon>Anas</taxon>
    </lineage>
</organism>
<dbReference type="CDD" id="cd16763">
    <property type="entry name" value="RING-HC_TRIM59_C-V"/>
    <property type="match status" value="1"/>
</dbReference>
<feature type="domain" description="RING-type" evidence="5">
    <location>
        <begin position="10"/>
        <end position="60"/>
    </location>
</feature>
<evidence type="ECO:0000256" key="1">
    <source>
        <dbReference type="ARBA" id="ARBA00022723"/>
    </source>
</evidence>
<dbReference type="InterPro" id="IPR017907">
    <property type="entry name" value="Znf_RING_CS"/>
</dbReference>
<accession>A0A8B9SQ42</accession>
<dbReference type="PROSITE" id="PS00518">
    <property type="entry name" value="ZF_RING_1"/>
    <property type="match status" value="1"/>
</dbReference>
<evidence type="ECO:0000256" key="2">
    <source>
        <dbReference type="ARBA" id="ARBA00022771"/>
    </source>
</evidence>
<dbReference type="PROSITE" id="PS50089">
    <property type="entry name" value="ZF_RING_2"/>
    <property type="match status" value="1"/>
</dbReference>
<dbReference type="PANTHER" id="PTHR25462">
    <property type="entry name" value="BONUS, ISOFORM C-RELATED"/>
    <property type="match status" value="1"/>
</dbReference>
<dbReference type="Pfam" id="PF00643">
    <property type="entry name" value="zf-B_box"/>
    <property type="match status" value="1"/>
</dbReference>
<dbReference type="Gene3D" id="3.30.40.10">
    <property type="entry name" value="Zinc/RING finger domain, C3HC4 (zinc finger)"/>
    <property type="match status" value="1"/>
</dbReference>
<proteinExistence type="predicted"/>
<evidence type="ECO:0000256" key="4">
    <source>
        <dbReference type="PROSITE-ProRule" id="PRU00175"/>
    </source>
</evidence>
<sequence>MHHFEEELTCSICYSLFSDPRVLPCSHTFCRNCLEGVLDLSGNFSIWRPLRILLKCPNCRSVVEIPDSGTESLPINFALKHYRQPLNVYCLLDKKMVCGHCLTIGKHNGHPIDDLYSAYLKEKQSSGKILEQLTDKHWADVYLLIEKLKEQKSQCESVIQDDKKVVVLYFKKLSETLENKKQALLSALDEINRQVLEEYDPLIENLKKMREEHTRGNILHAEFSASYAQIRYLFSLTGNLHHFLE</sequence>
<reference evidence="6" key="1">
    <citation type="submission" date="2019-08" db="EMBL/GenBank/DDBJ databases">
        <title>Three high-quality genomes provides insights into domestication of ducks.</title>
        <authorList>
            <person name="Hou Z.C."/>
            <person name="Zhu F."/>
            <person name="Yin Z.T."/>
            <person name="Zhang F."/>
        </authorList>
    </citation>
    <scope>NUCLEOTIDE SEQUENCE [LARGE SCALE GENOMIC DNA]</scope>
</reference>
<reference evidence="6" key="2">
    <citation type="submission" date="2025-08" db="UniProtKB">
        <authorList>
            <consortium name="Ensembl"/>
        </authorList>
    </citation>
    <scope>IDENTIFICATION</scope>
</reference>
<dbReference type="PANTHER" id="PTHR25462:SF229">
    <property type="entry name" value="TRANSCRIPTION INTERMEDIARY FACTOR 1-BETA"/>
    <property type="match status" value="1"/>
</dbReference>
<keyword evidence="3" id="KW-0862">Zinc</keyword>
<dbReference type="Proteomes" id="UP000694400">
    <property type="component" value="Chromosome 9"/>
</dbReference>
<evidence type="ECO:0000313" key="7">
    <source>
        <dbReference type="Proteomes" id="UP000694400"/>
    </source>
</evidence>
<dbReference type="AlphaFoldDB" id="A0A8B9SQ42"/>
<dbReference type="InterPro" id="IPR013083">
    <property type="entry name" value="Znf_RING/FYVE/PHD"/>
</dbReference>
<dbReference type="Gene3D" id="3.30.160.60">
    <property type="entry name" value="Classic Zinc Finger"/>
    <property type="match status" value="1"/>
</dbReference>
<evidence type="ECO:0000256" key="3">
    <source>
        <dbReference type="ARBA" id="ARBA00022833"/>
    </source>
</evidence>
<name>A0A8B9SQ42_ANAPL</name>
<dbReference type="Ensembl" id="ENSAPLT00020010198.1">
    <property type="protein sequence ID" value="ENSAPLP00020009474.1"/>
    <property type="gene ID" value="ENSAPLG00020006961.1"/>
</dbReference>
<dbReference type="InterPro" id="IPR047153">
    <property type="entry name" value="TRIM45/56/19-like"/>
</dbReference>